<accession>A0A0U5H5S1</accession>
<gene>
    <name evidence="2" type="ORF">HHUB_4127</name>
</gene>
<evidence type="ECO:0000256" key="1">
    <source>
        <dbReference type="SAM" id="MobiDB-lite"/>
    </source>
</evidence>
<proteinExistence type="predicted"/>
<dbReference type="KEGG" id="hhb:Hhub_4127"/>
<dbReference type="GeneID" id="26660473"/>
<feature type="compositionally biased region" description="Acidic residues" evidence="1">
    <location>
        <begin position="259"/>
        <end position="272"/>
    </location>
</feature>
<feature type="region of interest" description="Disordered" evidence="1">
    <location>
        <begin position="247"/>
        <end position="272"/>
    </location>
</feature>
<organism evidence="2 3">
    <name type="scientific">Halobacterium hubeiense</name>
    <dbReference type="NCBI Taxonomy" id="1407499"/>
    <lineage>
        <taxon>Archaea</taxon>
        <taxon>Methanobacteriati</taxon>
        <taxon>Methanobacteriota</taxon>
        <taxon>Stenosarchaea group</taxon>
        <taxon>Halobacteria</taxon>
        <taxon>Halobacteriales</taxon>
        <taxon>Halobacteriaceae</taxon>
        <taxon>Halobacterium</taxon>
    </lineage>
</organism>
<dbReference type="AlphaFoldDB" id="A0A0U5H5S1"/>
<dbReference type="Proteomes" id="UP000066737">
    <property type="component" value="Plasmid pSTJ001"/>
</dbReference>
<keyword evidence="3" id="KW-1185">Reference proteome</keyword>
<sequence length="272" mass="30441">MSAISGPNGPEGAAEQLKQFSDQFVEDLNRIPGVDEEVIKQVLQGVCEAPPEKRFTDSMRIFREELQGKIGEDLNSSDFEIQVVERLVPVLFDRLNPDIEEVQEDFLEVVVANREAAEVSLILTVFLEKLSDSLTSLYERSLTDETEVDELLPSILIALNGRLVTFQEDGVDTLYKDLIEDIVYANYYLAEATDRPTPTHPSKLSDGRMRKQVLTTGATKAYRELDISLSRGAELAGMSLDEFEAALSQQGIQPAQGPDADEELYDESEDWF</sequence>
<dbReference type="Pfam" id="PF03683">
    <property type="entry name" value="UPF0175"/>
    <property type="match status" value="1"/>
</dbReference>
<protein>
    <submittedName>
        <fullName evidence="2">Uncharacterized protein</fullName>
    </submittedName>
</protein>
<dbReference type="EMBL" id="LN831303">
    <property type="protein sequence ID" value="CQH63582.1"/>
    <property type="molecule type" value="Genomic_DNA"/>
</dbReference>
<evidence type="ECO:0000313" key="3">
    <source>
        <dbReference type="Proteomes" id="UP000066737"/>
    </source>
</evidence>
<reference evidence="3" key="1">
    <citation type="journal article" date="2016" name="Environ. Microbiol.">
        <title>The complete genome of a viable archaeum isolated from 123-million-year-old rock salt.</title>
        <authorList>
            <person name="Jaakkola S.T."/>
            <person name="Pfeiffer F."/>
            <person name="Ravantti J.J."/>
            <person name="Guo Q."/>
            <person name="Liu Y."/>
            <person name="Chen X."/>
            <person name="Ma H."/>
            <person name="Yang C."/>
            <person name="Oksanen H.M."/>
            <person name="Bamford D.H."/>
        </authorList>
    </citation>
    <scope>NUCLEOTIDE SEQUENCE</scope>
    <source>
        <strain evidence="3">JI20-1</strain>
        <plasmid evidence="3">Plasmid pSTJ001</plasmid>
    </source>
</reference>
<dbReference type="InterPro" id="IPR005368">
    <property type="entry name" value="UPF0175"/>
</dbReference>
<geneLocation type="plasmid" evidence="3">
    <name>pSTJ001</name>
</geneLocation>
<name>A0A0U5H5S1_9EURY</name>
<dbReference type="RefSeq" id="WP_059058526.1">
    <property type="nucleotide sequence ID" value="NZ_CEML01000004.1"/>
</dbReference>
<evidence type="ECO:0000313" key="2">
    <source>
        <dbReference type="EMBL" id="CQH63582.1"/>
    </source>
</evidence>